<sequence length="427" mass="47393">MKKLKTLLLLFVSFISISGLNAQKKELPISVKFGGYVHTLFTYDTRQMVAAREGHILLYPKNEILDAAGKDINEGGVYNMAVIQSRMNAKITGPEILGAKTNGMIEAEFIGNGESDTNGLRVRHAFVNLDWGNTSLLIGQTWSPLFVAEVFPFTVGANAGLPFKPFARNPQVRLTHKTGNWKLLAAIATERDYTSTGPDGSSNKYLRNAGMPIVQGQAHYYLGKKKHLFGVSGEFKNIKPSLMSTTGSKEAGDYQEWKNDEILSSWAVMGYFKLNFNPVTFKAQTTYGTNLTDVLMLGGYAVKDLNPVTNEASYTGIKVMGSWAELSYKKNDWEYAFLAGYSKDYGSEDDVVANMIYSRGKDVKSGTGIGELYRLAPRVSKKYKNLKFELEAEYTAAAYGKLAEKAKVKDTKWVGGTRYSLGVYYFF</sequence>
<comment type="caution">
    <text evidence="2">The sequence shown here is derived from an EMBL/GenBank/DDBJ whole genome shotgun (WGS) entry which is preliminary data.</text>
</comment>
<name>A0A419X868_9BACT</name>
<dbReference type="Proteomes" id="UP000284531">
    <property type="component" value="Unassembled WGS sequence"/>
</dbReference>
<feature type="chain" id="PRO_5019087784" description="Porin" evidence="1">
    <location>
        <begin position="23"/>
        <end position="427"/>
    </location>
</feature>
<keyword evidence="3" id="KW-1185">Reference proteome</keyword>
<evidence type="ECO:0000313" key="3">
    <source>
        <dbReference type="Proteomes" id="UP000284531"/>
    </source>
</evidence>
<reference evidence="2 3" key="1">
    <citation type="submission" date="2018-09" db="EMBL/GenBank/DDBJ databases">
        <title>Genomic Encyclopedia of Archaeal and Bacterial Type Strains, Phase II (KMG-II): from individual species to whole genera.</title>
        <authorList>
            <person name="Goeker M."/>
        </authorList>
    </citation>
    <scope>NUCLEOTIDE SEQUENCE [LARGE SCALE GENOMIC DNA]</scope>
    <source>
        <strain evidence="2 3">DSM 21950</strain>
    </source>
</reference>
<feature type="signal peptide" evidence="1">
    <location>
        <begin position="1"/>
        <end position="22"/>
    </location>
</feature>
<dbReference type="RefSeq" id="WP_245996590.1">
    <property type="nucleotide sequence ID" value="NZ_RAPQ01000008.1"/>
</dbReference>
<gene>
    <name evidence="2" type="ORF">BXY64_0916</name>
</gene>
<accession>A0A419X868</accession>
<proteinExistence type="predicted"/>
<dbReference type="SUPFAM" id="SSF56935">
    <property type="entry name" value="Porins"/>
    <property type="match status" value="1"/>
</dbReference>
<evidence type="ECO:0000313" key="2">
    <source>
        <dbReference type="EMBL" id="RKE03905.1"/>
    </source>
</evidence>
<keyword evidence="1" id="KW-0732">Signal</keyword>
<evidence type="ECO:0008006" key="4">
    <source>
        <dbReference type="Google" id="ProtNLM"/>
    </source>
</evidence>
<dbReference type="Pfam" id="PF19577">
    <property type="entry name" value="DcaP"/>
    <property type="match status" value="1"/>
</dbReference>
<dbReference type="EMBL" id="RAPQ01000008">
    <property type="protein sequence ID" value="RKE03905.1"/>
    <property type="molecule type" value="Genomic_DNA"/>
</dbReference>
<dbReference type="InterPro" id="IPR045748">
    <property type="entry name" value="DcaP"/>
</dbReference>
<organism evidence="2 3">
    <name type="scientific">Marinifilum flexuosum</name>
    <dbReference type="NCBI Taxonomy" id="1117708"/>
    <lineage>
        <taxon>Bacteria</taxon>
        <taxon>Pseudomonadati</taxon>
        <taxon>Bacteroidota</taxon>
        <taxon>Bacteroidia</taxon>
        <taxon>Marinilabiliales</taxon>
        <taxon>Marinifilaceae</taxon>
    </lineage>
</organism>
<evidence type="ECO:0000256" key="1">
    <source>
        <dbReference type="SAM" id="SignalP"/>
    </source>
</evidence>
<protein>
    <recommendedName>
        <fullName evidence="4">Porin</fullName>
    </recommendedName>
</protein>
<dbReference type="AlphaFoldDB" id="A0A419X868"/>